<feature type="active site" description="Proton acceptor" evidence="6">
    <location>
        <position position="171"/>
    </location>
</feature>
<keyword evidence="4" id="KW-0378">Hydrolase</keyword>
<organism evidence="11 12">
    <name type="scientific">Parthenolecanium corni</name>
    <dbReference type="NCBI Taxonomy" id="536013"/>
    <lineage>
        <taxon>Eukaryota</taxon>
        <taxon>Metazoa</taxon>
        <taxon>Ecdysozoa</taxon>
        <taxon>Arthropoda</taxon>
        <taxon>Hexapoda</taxon>
        <taxon>Insecta</taxon>
        <taxon>Pterygota</taxon>
        <taxon>Neoptera</taxon>
        <taxon>Paraneoptera</taxon>
        <taxon>Hemiptera</taxon>
        <taxon>Sternorrhyncha</taxon>
        <taxon>Coccoidea</taxon>
        <taxon>Coccidae</taxon>
        <taxon>Parthenolecanium</taxon>
    </lineage>
</organism>
<dbReference type="AlphaFoldDB" id="A0AAN9Y264"/>
<gene>
    <name evidence="11" type="ORF">V9T40_004752</name>
</gene>
<evidence type="ECO:0000259" key="10">
    <source>
        <dbReference type="Pfam" id="PF07687"/>
    </source>
</evidence>
<name>A0AAN9Y264_9HEMI</name>
<evidence type="ECO:0000256" key="7">
    <source>
        <dbReference type="PIRSR" id="PIRSR037242-2"/>
    </source>
</evidence>
<dbReference type="InterPro" id="IPR051458">
    <property type="entry name" value="Cyt/Met_Dipeptidase"/>
</dbReference>
<reference evidence="11 12" key="1">
    <citation type="submission" date="2024-03" db="EMBL/GenBank/DDBJ databases">
        <title>Adaptation during the transition from Ophiocordyceps entomopathogen to insect associate is accompanied by gene loss and intensified selection.</title>
        <authorList>
            <person name="Ward C.M."/>
            <person name="Onetto C.A."/>
            <person name="Borneman A.R."/>
        </authorList>
    </citation>
    <scope>NUCLEOTIDE SEQUENCE [LARGE SCALE GENOMIC DNA]</scope>
    <source>
        <strain evidence="11">AWRI1</strain>
        <tissue evidence="11">Single Adult Female</tissue>
    </source>
</reference>
<dbReference type="GO" id="GO:0070573">
    <property type="term" value="F:metallodipeptidase activity"/>
    <property type="evidence" value="ECO:0007669"/>
    <property type="project" value="InterPro"/>
</dbReference>
<dbReference type="InterPro" id="IPR017153">
    <property type="entry name" value="CNDP/DUG1"/>
</dbReference>
<evidence type="ECO:0000256" key="8">
    <source>
        <dbReference type="PIRSR" id="PIRSR037242-3"/>
    </source>
</evidence>
<keyword evidence="5" id="KW-0482">Metalloprotease</keyword>
<sequence length="483" mass="54141">MTVKCPSKLKPLFDYIDKNKSRFIDNLKNAVSIQSVSGDPNRRNEVVKMIYWVANRLTALNATVEICDVGMQELPDGTTLKLPPVILASLGDDQRKPTLCVYGHLDVQPANRSDGWVTEPFELEIRDDVMFGRGTSDDKGPAISWLHVVEAYNAATLDLPVNLKFCYEGMEESGSEGLHELLLSKKDTFFKDVDYVCISDNYWLGTKKPCITYGLRGLCYFFLQVSCASKDLHSGIFGGSINEAMSDLIAILDTLVDKDGKILVPKIYDEVEPVTPEEKSLYESIDFSMEEYNQDIDSPQLLHDKKENLLMARWRYPSLSIHGIEGAFSESGSKTVIPKSVIGKFSIRLVPNQQPETVEKLFREHIEKQWKIRGSANSYTFTMLPGAAPAWKSNPDHPHYEAASKAVQYVYNIVPDFTREGGSIPVALTFQDVIGKNVLLLPMGRSDDNAHSQNEKLNISNYVEGTKLMAAYLYEVGLLEKVV</sequence>
<dbReference type="InterPro" id="IPR011650">
    <property type="entry name" value="Peptidase_M20_dimer"/>
</dbReference>
<evidence type="ECO:0000256" key="3">
    <source>
        <dbReference type="ARBA" id="ARBA00022723"/>
    </source>
</evidence>
<keyword evidence="2" id="KW-0645">Protease</keyword>
<feature type="binding site" description="in other chain" evidence="7">
    <location>
        <position position="348"/>
    </location>
    <ligand>
        <name>substrate</name>
        <note>ligand shared between homodimeric partners</note>
    </ligand>
</feature>
<dbReference type="EMBL" id="JBBCAQ010000032">
    <property type="protein sequence ID" value="KAK7583789.1"/>
    <property type="molecule type" value="Genomic_DNA"/>
</dbReference>
<keyword evidence="12" id="KW-1185">Reference proteome</keyword>
<evidence type="ECO:0000313" key="12">
    <source>
        <dbReference type="Proteomes" id="UP001367676"/>
    </source>
</evidence>
<comment type="cofactor">
    <cofactor evidence="8">
        <name>Mn(2+)</name>
        <dbReference type="ChEBI" id="CHEBI:29035"/>
    </cofactor>
    <text evidence="8">Binds 2 manganese ions per subunit.</text>
</comment>
<evidence type="ECO:0000256" key="2">
    <source>
        <dbReference type="ARBA" id="ARBA00022670"/>
    </source>
</evidence>
<feature type="active site" evidence="6">
    <location>
        <position position="106"/>
    </location>
</feature>
<feature type="binding site" evidence="7">
    <location>
        <position position="335"/>
    </location>
    <ligand>
        <name>substrate</name>
        <note>ligand shared between homodimeric partners</note>
    </ligand>
</feature>
<feature type="binding site" evidence="8">
    <location>
        <position position="137"/>
    </location>
    <ligand>
        <name>Mn(2+)</name>
        <dbReference type="ChEBI" id="CHEBI:29035"/>
        <label>1</label>
    </ligand>
</feature>
<dbReference type="Gene3D" id="3.30.70.360">
    <property type="match status" value="1"/>
</dbReference>
<feature type="domain" description="Peptidase M20 dimerisation" evidence="10">
    <location>
        <begin position="213"/>
        <end position="370"/>
    </location>
</feature>
<dbReference type="PANTHER" id="PTHR43270:SF4">
    <property type="entry name" value="CARNOSINE DIPEPTIDASE 2, ISOFORM A"/>
    <property type="match status" value="1"/>
</dbReference>
<comment type="similarity">
    <text evidence="1">Belongs to the peptidase M20A family.</text>
</comment>
<dbReference type="GO" id="GO:0006508">
    <property type="term" value="P:proteolysis"/>
    <property type="evidence" value="ECO:0007669"/>
    <property type="project" value="UniProtKB-KW"/>
</dbReference>
<feature type="binding site" evidence="8">
    <location>
        <position position="137"/>
    </location>
    <ligand>
        <name>Mn(2+)</name>
        <dbReference type="ChEBI" id="CHEBI:29035"/>
        <label>2</label>
    </ligand>
</feature>
<proteinExistence type="inferred from homology"/>
<feature type="site" description="Important for catalytic activity" evidence="9">
    <location>
        <position position="233"/>
    </location>
</feature>
<dbReference type="CDD" id="cd05676">
    <property type="entry name" value="M20_dipept_like_CNDP"/>
    <property type="match status" value="1"/>
</dbReference>
<dbReference type="Gene3D" id="3.40.630.10">
    <property type="entry name" value="Zn peptidases"/>
    <property type="match status" value="1"/>
</dbReference>
<feature type="binding site" description="in other chain" evidence="7">
    <location>
        <position position="200"/>
    </location>
    <ligand>
        <name>substrate</name>
        <note>ligand shared between homodimeric partners</note>
    </ligand>
</feature>
<evidence type="ECO:0000256" key="9">
    <source>
        <dbReference type="PIRSR" id="PIRSR037242-4"/>
    </source>
</evidence>
<dbReference type="Pfam" id="PF07687">
    <property type="entry name" value="M20_dimer"/>
    <property type="match status" value="1"/>
</dbReference>
<feature type="binding site" evidence="7">
    <location>
        <position position="233"/>
    </location>
    <ligand>
        <name>substrate</name>
        <note>ligand shared between homodimeric partners</note>
    </ligand>
</feature>
<feature type="binding site" description="in other chain" evidence="7">
    <location>
        <position position="451"/>
    </location>
    <ligand>
        <name>substrate</name>
        <note>ligand shared between homodimeric partners</note>
    </ligand>
</feature>
<evidence type="ECO:0000256" key="4">
    <source>
        <dbReference type="ARBA" id="ARBA00022801"/>
    </source>
</evidence>
<accession>A0AAN9Y264</accession>
<evidence type="ECO:0000313" key="11">
    <source>
        <dbReference type="EMBL" id="KAK7583789.1"/>
    </source>
</evidence>
<protein>
    <recommendedName>
        <fullName evidence="10">Peptidase M20 dimerisation domain-containing protein</fullName>
    </recommendedName>
</protein>
<dbReference type="Proteomes" id="UP001367676">
    <property type="component" value="Unassembled WGS sequence"/>
</dbReference>
<keyword evidence="8" id="KW-0464">Manganese</keyword>
<dbReference type="PIRSF" id="PIRSF037242">
    <property type="entry name" value="CNDP_dipeptidase"/>
    <property type="match status" value="1"/>
</dbReference>
<comment type="caution">
    <text evidence="11">The sequence shown here is derived from an EMBL/GenBank/DDBJ whole genome shotgun (WGS) entry which is preliminary data.</text>
</comment>
<dbReference type="PANTHER" id="PTHR43270">
    <property type="entry name" value="BETA-ALA-HIS DIPEPTIDASE"/>
    <property type="match status" value="1"/>
</dbReference>
<dbReference type="InterPro" id="IPR002933">
    <property type="entry name" value="Peptidase_M20"/>
</dbReference>
<keyword evidence="3 8" id="KW-0479">Metal-binding</keyword>
<feature type="binding site" evidence="8">
    <location>
        <position position="104"/>
    </location>
    <ligand>
        <name>Mn(2+)</name>
        <dbReference type="ChEBI" id="CHEBI:29035"/>
        <label>2</label>
    </ligand>
</feature>
<dbReference type="Pfam" id="PF01546">
    <property type="entry name" value="Peptidase_M20"/>
    <property type="match status" value="1"/>
</dbReference>
<feature type="binding site" description="in other chain" evidence="7">
    <location>
        <position position="423"/>
    </location>
    <ligand>
        <name>substrate</name>
        <note>ligand shared between homodimeric partners</note>
    </ligand>
</feature>
<feature type="binding site" evidence="8">
    <location>
        <position position="172"/>
    </location>
    <ligand>
        <name>Mn(2+)</name>
        <dbReference type="ChEBI" id="CHEBI:29035"/>
        <label>1</label>
    </ligand>
</feature>
<evidence type="ECO:0000256" key="5">
    <source>
        <dbReference type="ARBA" id="ARBA00023049"/>
    </source>
</evidence>
<evidence type="ECO:0000256" key="1">
    <source>
        <dbReference type="ARBA" id="ARBA00006247"/>
    </source>
</evidence>
<feature type="binding site" evidence="8">
    <location>
        <position position="451"/>
    </location>
    <ligand>
        <name>Mn(2+)</name>
        <dbReference type="ChEBI" id="CHEBI:29035"/>
        <label>1</label>
    </ligand>
</feature>
<dbReference type="SUPFAM" id="SSF53187">
    <property type="entry name" value="Zn-dependent exopeptidases"/>
    <property type="match status" value="1"/>
</dbReference>
<feature type="binding site" evidence="8">
    <location>
        <position position="200"/>
    </location>
    <ligand>
        <name>Mn(2+)</name>
        <dbReference type="ChEBI" id="CHEBI:29035"/>
        <label>2</label>
    </ligand>
</feature>
<evidence type="ECO:0000256" key="6">
    <source>
        <dbReference type="PIRSR" id="PIRSR037242-1"/>
    </source>
</evidence>
<dbReference type="GO" id="GO:0046872">
    <property type="term" value="F:metal ion binding"/>
    <property type="evidence" value="ECO:0007669"/>
    <property type="project" value="UniProtKB-KW"/>
</dbReference>